<sequence>MHLNKYWILEEIEKLFVEFGSDAINPYKIIKYSDIDLIETDLGNKTLGQTIHNKRCYVILINQNLSPSMKRFVLWHEIAHVRLHKGICTAAFRANNLSCMIYGIEAEANMFAIEMLTRTIDEQDLSDMSQFQIIEYLGLPHNLEHLVLQH</sequence>
<reference evidence="3 7" key="3">
    <citation type="submission" date="2017-05" db="EMBL/GenBank/DDBJ databases">
        <title>The Genome Sequence of Enterococcus faecium 6F2_DIV0138.</title>
        <authorList>
            <consortium name="The Broad Institute Genomics Platform"/>
            <consortium name="The Broad Institute Genomic Center for Infectious Diseases"/>
            <person name="Earl A."/>
            <person name="Manson A."/>
            <person name="Schwartman J."/>
            <person name="Gilmore M."/>
            <person name="Abouelleil A."/>
            <person name="Cao P."/>
            <person name="Chapman S."/>
            <person name="Cusick C."/>
            <person name="Shea T."/>
            <person name="Young S."/>
            <person name="Neafsey D."/>
            <person name="Nusbaum C."/>
            <person name="Birren B."/>
        </authorList>
    </citation>
    <scope>NUCLEOTIDE SEQUENCE [LARGE SCALE GENOMIC DNA]</scope>
    <source>
        <strain evidence="3 7">6F2_DIV0138</strain>
    </source>
</reference>
<dbReference type="Proteomes" id="UP000070452">
    <property type="component" value="Unassembled WGS sequence"/>
</dbReference>
<proteinExistence type="predicted"/>
<dbReference type="InterPro" id="IPR010359">
    <property type="entry name" value="IrrE_HExxH"/>
</dbReference>
<protein>
    <submittedName>
        <fullName evidence="2">Toxin</fullName>
    </submittedName>
</protein>
<evidence type="ECO:0000313" key="3">
    <source>
        <dbReference type="EMBL" id="OTO01009.1"/>
    </source>
</evidence>
<dbReference type="EMBL" id="NGLB01000001">
    <property type="protein sequence ID" value="OTO01009.1"/>
    <property type="molecule type" value="Genomic_DNA"/>
</dbReference>
<evidence type="ECO:0000313" key="7">
    <source>
        <dbReference type="Proteomes" id="UP000194737"/>
    </source>
</evidence>
<reference evidence="2 5" key="1">
    <citation type="submission" date="2016-01" db="EMBL/GenBank/DDBJ databases">
        <title>Molecular Mechanisms for transfer of large genomic segments between Enterococcus faecium strains.</title>
        <authorList>
            <person name="Garcia-Solache M.A."/>
            <person name="Lebreton F."/>
            <person name="Mclaughlin R.E."/>
            <person name="Whiteaker J.D."/>
            <person name="Gilmore M.S."/>
            <person name="Rice L.B."/>
        </authorList>
    </citation>
    <scope>NUCLEOTIDE SEQUENCE [LARGE SCALE GENOMIC DNA]</scope>
    <source>
        <strain evidence="2 5">D344RRF x C68</strain>
    </source>
</reference>
<accession>A0A132P6A8</accession>
<comment type="caution">
    <text evidence="2">The sequence shown here is derived from an EMBL/GenBank/DDBJ whole genome shotgun (WGS) entry which is preliminary data.</text>
</comment>
<reference evidence="4 6" key="2">
    <citation type="submission" date="2016-04" db="EMBL/GenBank/DDBJ databases">
        <authorList>
            <person name="Millard A."/>
        </authorList>
    </citation>
    <scope>NUCLEOTIDE SEQUENCE [LARGE SCALE GENOMIC DNA]</scope>
    <source>
        <strain evidence="4">Isolate 22</strain>
    </source>
</reference>
<evidence type="ECO:0000313" key="2">
    <source>
        <dbReference type="EMBL" id="KWX17839.1"/>
    </source>
</evidence>
<gene>
    <name evidence="3" type="ORF">A5804_002529</name>
    <name evidence="2" type="ORF">AWT83_04865</name>
    <name evidence="4" type="ORF">DTPHA_601513</name>
</gene>
<dbReference type="EMBL" id="LRHK01000001">
    <property type="protein sequence ID" value="KWX17839.1"/>
    <property type="molecule type" value="Genomic_DNA"/>
</dbReference>
<evidence type="ECO:0000313" key="6">
    <source>
        <dbReference type="Proteomes" id="UP000183509"/>
    </source>
</evidence>
<evidence type="ECO:0000313" key="5">
    <source>
        <dbReference type="Proteomes" id="UP000070452"/>
    </source>
</evidence>
<dbReference type="Proteomes" id="UP000194737">
    <property type="component" value="Unassembled WGS sequence"/>
</dbReference>
<dbReference type="EMBL" id="FKLM01000022">
    <property type="protein sequence ID" value="SAM44776.1"/>
    <property type="molecule type" value="Genomic_DNA"/>
</dbReference>
<organism evidence="2 5">
    <name type="scientific">Enterococcus faecium</name>
    <name type="common">Streptococcus faecium</name>
    <dbReference type="NCBI Taxonomy" id="1352"/>
    <lineage>
        <taxon>Bacteria</taxon>
        <taxon>Bacillati</taxon>
        <taxon>Bacillota</taxon>
        <taxon>Bacilli</taxon>
        <taxon>Lactobacillales</taxon>
        <taxon>Enterococcaceae</taxon>
        <taxon>Enterococcus</taxon>
    </lineage>
</organism>
<dbReference type="Gene3D" id="1.10.10.2910">
    <property type="match status" value="1"/>
</dbReference>
<dbReference type="RefSeq" id="WP_002297386.1">
    <property type="nucleotide sequence ID" value="NZ_AP026655.1"/>
</dbReference>
<evidence type="ECO:0000313" key="4">
    <source>
        <dbReference type="EMBL" id="SAM44776.1"/>
    </source>
</evidence>
<feature type="domain" description="IrrE N-terminal-like" evidence="1">
    <location>
        <begin position="31"/>
        <end position="117"/>
    </location>
</feature>
<dbReference type="Proteomes" id="UP000183509">
    <property type="component" value="Unassembled WGS sequence"/>
</dbReference>
<dbReference type="AlphaFoldDB" id="A0A132P6A8"/>
<dbReference type="Pfam" id="PF06114">
    <property type="entry name" value="Peptidase_M78"/>
    <property type="match status" value="1"/>
</dbReference>
<evidence type="ECO:0000259" key="1">
    <source>
        <dbReference type="Pfam" id="PF06114"/>
    </source>
</evidence>
<name>A0A132P6A8_ENTFC</name>